<dbReference type="InParanoid" id="W4K8T9"/>
<dbReference type="Proteomes" id="UP000030671">
    <property type="component" value="Unassembled WGS sequence"/>
</dbReference>
<evidence type="ECO:0000313" key="1">
    <source>
        <dbReference type="EMBL" id="ETW81481.1"/>
    </source>
</evidence>
<dbReference type="HOGENOM" id="CLU_1224912_0_0_1"/>
<dbReference type="RefSeq" id="XP_009546124.1">
    <property type="nucleotide sequence ID" value="XM_009547829.1"/>
</dbReference>
<dbReference type="AlphaFoldDB" id="W4K8T9"/>
<protein>
    <submittedName>
        <fullName evidence="1">Uncharacterized protein</fullName>
    </submittedName>
</protein>
<gene>
    <name evidence="1" type="ORF">HETIRDRAFT_426883</name>
</gene>
<dbReference type="EMBL" id="KI925458">
    <property type="protein sequence ID" value="ETW81481.1"/>
    <property type="molecule type" value="Genomic_DNA"/>
</dbReference>
<name>W4K8T9_HETIT</name>
<keyword evidence="2" id="KW-1185">Reference proteome</keyword>
<evidence type="ECO:0000313" key="2">
    <source>
        <dbReference type="Proteomes" id="UP000030671"/>
    </source>
</evidence>
<proteinExistence type="predicted"/>
<organism evidence="1 2">
    <name type="scientific">Heterobasidion irregulare (strain TC 32-1)</name>
    <dbReference type="NCBI Taxonomy" id="747525"/>
    <lineage>
        <taxon>Eukaryota</taxon>
        <taxon>Fungi</taxon>
        <taxon>Dikarya</taxon>
        <taxon>Basidiomycota</taxon>
        <taxon>Agaricomycotina</taxon>
        <taxon>Agaricomycetes</taxon>
        <taxon>Russulales</taxon>
        <taxon>Bondarzewiaceae</taxon>
        <taxon>Heterobasidion</taxon>
        <taxon>Heterobasidion annosum species complex</taxon>
    </lineage>
</organism>
<reference evidence="1 2" key="1">
    <citation type="journal article" date="2012" name="New Phytol.">
        <title>Insight into trade-off between wood decay and parasitism from the genome of a fungal forest pathogen.</title>
        <authorList>
            <person name="Olson A."/>
            <person name="Aerts A."/>
            <person name="Asiegbu F."/>
            <person name="Belbahri L."/>
            <person name="Bouzid O."/>
            <person name="Broberg A."/>
            <person name="Canback B."/>
            <person name="Coutinho P.M."/>
            <person name="Cullen D."/>
            <person name="Dalman K."/>
            <person name="Deflorio G."/>
            <person name="van Diepen L.T."/>
            <person name="Dunand C."/>
            <person name="Duplessis S."/>
            <person name="Durling M."/>
            <person name="Gonthier P."/>
            <person name="Grimwood J."/>
            <person name="Fossdal C.G."/>
            <person name="Hansson D."/>
            <person name="Henrissat B."/>
            <person name="Hietala A."/>
            <person name="Himmelstrand K."/>
            <person name="Hoffmeister D."/>
            <person name="Hogberg N."/>
            <person name="James T.Y."/>
            <person name="Karlsson M."/>
            <person name="Kohler A."/>
            <person name="Kues U."/>
            <person name="Lee Y.H."/>
            <person name="Lin Y.C."/>
            <person name="Lind M."/>
            <person name="Lindquist E."/>
            <person name="Lombard V."/>
            <person name="Lucas S."/>
            <person name="Lunden K."/>
            <person name="Morin E."/>
            <person name="Murat C."/>
            <person name="Park J."/>
            <person name="Raffaello T."/>
            <person name="Rouze P."/>
            <person name="Salamov A."/>
            <person name="Schmutz J."/>
            <person name="Solheim H."/>
            <person name="Stahlberg J."/>
            <person name="Velez H."/>
            <person name="de Vries R.P."/>
            <person name="Wiebenga A."/>
            <person name="Woodward S."/>
            <person name="Yakovlev I."/>
            <person name="Garbelotto M."/>
            <person name="Martin F."/>
            <person name="Grigoriev I.V."/>
            <person name="Stenlid J."/>
        </authorList>
    </citation>
    <scope>NUCLEOTIDE SEQUENCE [LARGE SCALE GENOMIC DNA]</scope>
    <source>
        <strain evidence="1 2">TC 32-1</strain>
    </source>
</reference>
<accession>W4K8T9</accession>
<dbReference type="GeneID" id="20674161"/>
<sequence length="226" mass="25414">MRLSSGPHSGRTTRAGHSPKVYSATIVRNDGLFEANGIDVRNDGIGIVRGDLDKIPRVRNDVKLVPLNLGVVIDVQSPGHQCVRNDVKLLAPDRMGVVIHHSGAESTGIIINVVLDENDADNVRDDVKLPSSSEEKSIVRLMHGVKLQYKPSIMPQWNLERVKSGLWPYAHNRWKFRRAETSFPHRYSMLMMKNIRDDVKLLTSAKTLNYESSETTINYGPSRMTF</sequence>
<dbReference type="KEGG" id="hir:HETIRDRAFT_426883"/>